<dbReference type="RefSeq" id="WP_254760923.1">
    <property type="nucleotide sequence ID" value="NZ_JANCLT010000017.1"/>
</dbReference>
<proteinExistence type="predicted"/>
<protein>
    <recommendedName>
        <fullName evidence="4">YfhD family protein</fullName>
    </recommendedName>
</protein>
<gene>
    <name evidence="2" type="ORF">NK662_20970</name>
</gene>
<reference evidence="2" key="1">
    <citation type="submission" date="2022-07" db="EMBL/GenBank/DDBJ databases">
        <authorList>
            <person name="Li W.-J."/>
            <person name="Deng Q.-Q."/>
        </authorList>
    </citation>
    <scope>NUCLEOTIDE SEQUENCE</scope>
    <source>
        <strain evidence="2">SYSU M60031</strain>
    </source>
</reference>
<organism evidence="2 3">
    <name type="scientific">Ectobacillus ponti</name>
    <dbReference type="NCBI Taxonomy" id="2961894"/>
    <lineage>
        <taxon>Bacteria</taxon>
        <taxon>Bacillati</taxon>
        <taxon>Bacillota</taxon>
        <taxon>Bacilli</taxon>
        <taxon>Bacillales</taxon>
        <taxon>Bacillaceae</taxon>
        <taxon>Ectobacillus</taxon>
    </lineage>
</organism>
<comment type="caution">
    <text evidence="2">The sequence shown here is derived from an EMBL/GenBank/DDBJ whole genome shotgun (WGS) entry which is preliminary data.</text>
</comment>
<evidence type="ECO:0008006" key="4">
    <source>
        <dbReference type="Google" id="ProtNLM"/>
    </source>
</evidence>
<dbReference type="EMBL" id="JANCLT010000017">
    <property type="protein sequence ID" value="MCP8970997.1"/>
    <property type="molecule type" value="Genomic_DNA"/>
</dbReference>
<dbReference type="Proteomes" id="UP001156102">
    <property type="component" value="Unassembled WGS sequence"/>
</dbReference>
<name>A0AA41X8Z3_9BACI</name>
<dbReference type="AlphaFoldDB" id="A0AA41X8Z3"/>
<evidence type="ECO:0000256" key="1">
    <source>
        <dbReference type="SAM" id="MobiDB-lite"/>
    </source>
</evidence>
<evidence type="ECO:0000313" key="2">
    <source>
        <dbReference type="EMBL" id="MCP8970997.1"/>
    </source>
</evidence>
<evidence type="ECO:0000313" key="3">
    <source>
        <dbReference type="Proteomes" id="UP001156102"/>
    </source>
</evidence>
<accession>A0AA41X8Z3</accession>
<keyword evidence="3" id="KW-1185">Reference proteome</keyword>
<feature type="compositionally biased region" description="Basic residues" evidence="1">
    <location>
        <begin position="1"/>
        <end position="13"/>
    </location>
</feature>
<sequence length="55" mass="6088">MGRGKAFHNKKKGHEPQAPQPPHGSMVEHDINEHEVGAEDLAVVKETYKNSLKKG</sequence>
<feature type="compositionally biased region" description="Basic and acidic residues" evidence="1">
    <location>
        <begin position="26"/>
        <end position="39"/>
    </location>
</feature>
<feature type="region of interest" description="Disordered" evidence="1">
    <location>
        <begin position="1"/>
        <end position="39"/>
    </location>
</feature>